<evidence type="ECO:0000313" key="3">
    <source>
        <dbReference type="Proteomes" id="UP000708208"/>
    </source>
</evidence>
<dbReference type="AlphaFoldDB" id="A0A8J2P1T2"/>
<feature type="chain" id="PRO_5035327376" description="DUF19 domain-containing protein" evidence="1">
    <location>
        <begin position="21"/>
        <end position="264"/>
    </location>
</feature>
<comment type="caution">
    <text evidence="2">The sequence shown here is derived from an EMBL/GenBank/DDBJ whole genome shotgun (WGS) entry which is preliminary data.</text>
</comment>
<evidence type="ECO:0000313" key="2">
    <source>
        <dbReference type="EMBL" id="CAG7720754.1"/>
    </source>
</evidence>
<reference evidence="2" key="1">
    <citation type="submission" date="2021-06" db="EMBL/GenBank/DDBJ databases">
        <authorList>
            <person name="Hodson N. C."/>
            <person name="Mongue J. A."/>
            <person name="Jaron S. K."/>
        </authorList>
    </citation>
    <scope>NUCLEOTIDE SEQUENCE</scope>
</reference>
<sequence length="264" mass="29989">MYILKATQILLVVVAAGVNCDEIYQLRPSSSNMCYSEIASVLDEKSQRYQHTMVDATGQKCYKTISDSQVFTTVTKGGLDKLSVNASAEVCPGWSNSKKCLFNHLDTKCNSTEVERFQEDFIFNYFLTSTELLCEPSENFNFLNFLKDGGFSACISTHQREIRKCVMRFIKGNNGIFAVAFHETIPVFHQCYIQPIKTCSQGNTTKELRLLGQSIQLEQARLASYDAVWKTFKTPASPLLDLHNLLNLQMTMLNLYSRKPVLRR</sequence>
<evidence type="ECO:0000256" key="1">
    <source>
        <dbReference type="SAM" id="SignalP"/>
    </source>
</evidence>
<feature type="signal peptide" evidence="1">
    <location>
        <begin position="1"/>
        <end position="20"/>
    </location>
</feature>
<evidence type="ECO:0008006" key="4">
    <source>
        <dbReference type="Google" id="ProtNLM"/>
    </source>
</evidence>
<accession>A0A8J2P1T2</accession>
<dbReference type="EMBL" id="CAJVCH010073492">
    <property type="protein sequence ID" value="CAG7720754.1"/>
    <property type="molecule type" value="Genomic_DNA"/>
</dbReference>
<dbReference type="Proteomes" id="UP000708208">
    <property type="component" value="Unassembled WGS sequence"/>
</dbReference>
<proteinExistence type="predicted"/>
<organism evidence="2 3">
    <name type="scientific">Allacma fusca</name>
    <dbReference type="NCBI Taxonomy" id="39272"/>
    <lineage>
        <taxon>Eukaryota</taxon>
        <taxon>Metazoa</taxon>
        <taxon>Ecdysozoa</taxon>
        <taxon>Arthropoda</taxon>
        <taxon>Hexapoda</taxon>
        <taxon>Collembola</taxon>
        <taxon>Symphypleona</taxon>
        <taxon>Sminthuridae</taxon>
        <taxon>Allacma</taxon>
    </lineage>
</organism>
<keyword evidence="3" id="KW-1185">Reference proteome</keyword>
<protein>
    <recommendedName>
        <fullName evidence="4">DUF19 domain-containing protein</fullName>
    </recommendedName>
</protein>
<gene>
    <name evidence="2" type="ORF">AFUS01_LOCUS10015</name>
</gene>
<name>A0A8J2P1T2_9HEXA</name>
<keyword evidence="1" id="KW-0732">Signal</keyword>